<dbReference type="SMART" id="SM00174">
    <property type="entry name" value="RHO"/>
    <property type="match status" value="1"/>
</dbReference>
<reference evidence="2" key="1">
    <citation type="submission" date="2015-07" db="EMBL/GenBank/DDBJ databases">
        <title>Adaptation to a free-living lifestyle via gene acquisitions in the diplomonad Trepomonas sp. PC1.</title>
        <authorList>
            <person name="Xu F."/>
            <person name="Jerlstrom-Hultqvist J."/>
            <person name="Kolisko M."/>
            <person name="Simpson A.G.B."/>
            <person name="Roger A.J."/>
            <person name="Svard S.G."/>
            <person name="Andersson J.O."/>
        </authorList>
    </citation>
    <scope>NUCLEOTIDE SEQUENCE</scope>
    <source>
        <strain evidence="2">PC1</strain>
    </source>
</reference>
<feature type="non-terminal residue" evidence="2">
    <location>
        <position position="190"/>
    </location>
</feature>
<dbReference type="CDD" id="cd00154">
    <property type="entry name" value="Rab"/>
    <property type="match status" value="1"/>
</dbReference>
<name>A0A146KB28_9EUKA</name>
<dbReference type="NCBIfam" id="TIGR00231">
    <property type="entry name" value="small_GTP"/>
    <property type="match status" value="1"/>
</dbReference>
<dbReference type="PANTHER" id="PTHR47978">
    <property type="match status" value="1"/>
</dbReference>
<dbReference type="FunFam" id="3.40.50.300:FF:001204">
    <property type="entry name" value="Small GTP-binding protein, putative"/>
    <property type="match status" value="1"/>
</dbReference>
<accession>A0A146KB28</accession>
<dbReference type="Gene3D" id="3.40.50.300">
    <property type="entry name" value="P-loop containing nucleotide triphosphate hydrolases"/>
    <property type="match status" value="1"/>
</dbReference>
<dbReference type="PROSITE" id="PS51419">
    <property type="entry name" value="RAB"/>
    <property type="match status" value="1"/>
</dbReference>
<evidence type="ECO:0000256" key="1">
    <source>
        <dbReference type="ARBA" id="ARBA00022741"/>
    </source>
</evidence>
<dbReference type="EMBL" id="GDID01003890">
    <property type="protein sequence ID" value="JAP92716.1"/>
    <property type="molecule type" value="Transcribed_RNA"/>
</dbReference>
<keyword evidence="1" id="KW-0547">Nucleotide-binding</keyword>
<dbReference type="InterPro" id="IPR027417">
    <property type="entry name" value="P-loop_NTPase"/>
</dbReference>
<organism evidence="2">
    <name type="scientific">Trepomonas sp. PC1</name>
    <dbReference type="NCBI Taxonomy" id="1076344"/>
    <lineage>
        <taxon>Eukaryota</taxon>
        <taxon>Metamonada</taxon>
        <taxon>Diplomonadida</taxon>
        <taxon>Hexamitidae</taxon>
        <taxon>Hexamitinae</taxon>
        <taxon>Trepomonas</taxon>
    </lineage>
</organism>
<dbReference type="Pfam" id="PF00071">
    <property type="entry name" value="Ras"/>
    <property type="match status" value="1"/>
</dbReference>
<sequence>MEISPGKVILVGASGVGKTSIIMRAIEDDFSLTVATTNAAFMQKEIHIMKNNERISQLLQVWDTAGQERYQSITQMYFRGAHFALIVFDLSQPATFEKTIFWFSTIEQKAPPQCVTYLIGNKCDQEAMVSQTQIDQLCQKYKCKYFRTSAKTGENIGSIIQAIEKDFNHQPNSVKKLDQVELKNTQQTKG</sequence>
<dbReference type="SMART" id="SM00175">
    <property type="entry name" value="RAB"/>
    <property type="match status" value="1"/>
</dbReference>
<protein>
    <submittedName>
        <fullName evidence="2">Rab-like protein</fullName>
    </submittedName>
</protein>
<dbReference type="SUPFAM" id="SSF52540">
    <property type="entry name" value="P-loop containing nucleoside triphosphate hydrolases"/>
    <property type="match status" value="1"/>
</dbReference>
<dbReference type="PROSITE" id="PS51421">
    <property type="entry name" value="RAS"/>
    <property type="match status" value="1"/>
</dbReference>
<dbReference type="SMART" id="SM00173">
    <property type="entry name" value="RAS"/>
    <property type="match status" value="1"/>
</dbReference>
<gene>
    <name evidence="2" type="ORF">TPC1_15244</name>
</gene>
<proteinExistence type="predicted"/>
<dbReference type="AlphaFoldDB" id="A0A146KB28"/>
<dbReference type="InterPro" id="IPR001806">
    <property type="entry name" value="Small_GTPase"/>
</dbReference>
<dbReference type="GO" id="GO:0005525">
    <property type="term" value="F:GTP binding"/>
    <property type="evidence" value="ECO:0007669"/>
    <property type="project" value="InterPro"/>
</dbReference>
<dbReference type="GO" id="GO:0003924">
    <property type="term" value="F:GTPase activity"/>
    <property type="evidence" value="ECO:0007669"/>
    <property type="project" value="InterPro"/>
</dbReference>
<evidence type="ECO:0000313" key="2">
    <source>
        <dbReference type="EMBL" id="JAP92716.1"/>
    </source>
</evidence>
<dbReference type="InterPro" id="IPR005225">
    <property type="entry name" value="Small_GTP-bd"/>
</dbReference>
<dbReference type="PRINTS" id="PR00449">
    <property type="entry name" value="RASTRNSFRMNG"/>
</dbReference>